<organism evidence="1">
    <name type="scientific">bioreactor metagenome</name>
    <dbReference type="NCBI Taxonomy" id="1076179"/>
    <lineage>
        <taxon>unclassified sequences</taxon>
        <taxon>metagenomes</taxon>
        <taxon>ecological metagenomes</taxon>
    </lineage>
</organism>
<comment type="caution">
    <text evidence="1">The sequence shown here is derived from an EMBL/GenBank/DDBJ whole genome shotgun (WGS) entry which is preliminary data.</text>
</comment>
<dbReference type="EMBL" id="VSSQ01004423">
    <property type="protein sequence ID" value="MPM25135.1"/>
    <property type="molecule type" value="Genomic_DNA"/>
</dbReference>
<protein>
    <submittedName>
        <fullName evidence="1">Uncharacterized protein</fullName>
    </submittedName>
</protein>
<evidence type="ECO:0000313" key="1">
    <source>
        <dbReference type="EMBL" id="MPM25135.1"/>
    </source>
</evidence>
<reference evidence="1" key="1">
    <citation type="submission" date="2019-08" db="EMBL/GenBank/DDBJ databases">
        <authorList>
            <person name="Kucharzyk K."/>
            <person name="Murdoch R.W."/>
            <person name="Higgins S."/>
            <person name="Loffler F."/>
        </authorList>
    </citation>
    <scope>NUCLEOTIDE SEQUENCE</scope>
</reference>
<accession>A0A644Y9A5</accession>
<dbReference type="AlphaFoldDB" id="A0A644Y9A5"/>
<gene>
    <name evidence="1" type="ORF">SDC9_71625</name>
</gene>
<sequence>MVEMGDMLLKLLFIFHSGQLMQVCILAVLKVNQAADGLRDSHHSSDTLGFPAGDVLLIHPRIFTVV</sequence>
<name>A0A644Y9A5_9ZZZZ</name>
<proteinExistence type="predicted"/>